<evidence type="ECO:0000313" key="3">
    <source>
        <dbReference type="Proteomes" id="UP000183567"/>
    </source>
</evidence>
<reference evidence="2 3" key="1">
    <citation type="submission" date="2016-03" db="EMBL/GenBank/DDBJ databases">
        <title>Comparative genomics of the ectomycorrhizal sister species Rhizopogon vinicolor and Rhizopogon vesiculosus (Basidiomycota: Boletales) reveals a divergence of the mating type B locus.</title>
        <authorList>
            <person name="Mujic A.B."/>
            <person name="Kuo A."/>
            <person name="Tritt A."/>
            <person name="Lipzen A."/>
            <person name="Chen C."/>
            <person name="Johnson J."/>
            <person name="Sharma A."/>
            <person name="Barry K."/>
            <person name="Grigoriev I.V."/>
            <person name="Spatafora J.W."/>
        </authorList>
    </citation>
    <scope>NUCLEOTIDE SEQUENCE [LARGE SCALE GENOMIC DNA]</scope>
    <source>
        <strain evidence="2 3">AM-OR11-056</strain>
    </source>
</reference>
<accession>A0A1J8QET3</accession>
<protein>
    <submittedName>
        <fullName evidence="2">Uncharacterized protein</fullName>
    </submittedName>
</protein>
<proteinExistence type="predicted"/>
<keyword evidence="3" id="KW-1185">Reference proteome</keyword>
<evidence type="ECO:0000256" key="1">
    <source>
        <dbReference type="SAM" id="MobiDB-lite"/>
    </source>
</evidence>
<sequence length="112" mass="12832">MYSDPIQRQRPALREHDRLPQDFFDSARDNVYSSSTRCRHALSPSSTLRPPNFLGRFSSLFHPPQPTTGKSMELQQPQKPSISSHPGPRAVEVATVRDKEVHLFFFRSLKAQ</sequence>
<dbReference type="AlphaFoldDB" id="A0A1J8QET3"/>
<comment type="caution">
    <text evidence="2">The sequence shown here is derived from an EMBL/GenBank/DDBJ whole genome shotgun (WGS) entry which is preliminary data.</text>
</comment>
<dbReference type="EMBL" id="LVVM01001036">
    <property type="protein sequence ID" value="OJA19453.1"/>
    <property type="molecule type" value="Genomic_DNA"/>
</dbReference>
<organism evidence="2 3">
    <name type="scientific">Rhizopogon vesiculosus</name>
    <dbReference type="NCBI Taxonomy" id="180088"/>
    <lineage>
        <taxon>Eukaryota</taxon>
        <taxon>Fungi</taxon>
        <taxon>Dikarya</taxon>
        <taxon>Basidiomycota</taxon>
        <taxon>Agaricomycotina</taxon>
        <taxon>Agaricomycetes</taxon>
        <taxon>Agaricomycetidae</taxon>
        <taxon>Boletales</taxon>
        <taxon>Suillineae</taxon>
        <taxon>Rhizopogonaceae</taxon>
        <taxon>Rhizopogon</taxon>
    </lineage>
</organism>
<feature type="compositionally biased region" description="Polar residues" evidence="1">
    <location>
        <begin position="67"/>
        <end position="84"/>
    </location>
</feature>
<dbReference type="Proteomes" id="UP000183567">
    <property type="component" value="Unassembled WGS sequence"/>
</dbReference>
<evidence type="ECO:0000313" key="2">
    <source>
        <dbReference type="EMBL" id="OJA19453.1"/>
    </source>
</evidence>
<gene>
    <name evidence="2" type="ORF">AZE42_05667</name>
</gene>
<name>A0A1J8QET3_9AGAM</name>
<feature type="region of interest" description="Disordered" evidence="1">
    <location>
        <begin position="60"/>
        <end position="90"/>
    </location>
</feature>
<feature type="region of interest" description="Disordered" evidence="1">
    <location>
        <begin position="1"/>
        <end position="20"/>
    </location>
</feature>